<protein>
    <submittedName>
        <fullName evidence="2">Uveal autoantigen with coiled-coil domains and ankyrin repeats protein-like isoform X1</fullName>
    </submittedName>
</protein>
<accession>A0A6G0Y9C9</accession>
<dbReference type="EMBL" id="VUJU01005351">
    <property type="protein sequence ID" value="KAF0751507.1"/>
    <property type="molecule type" value="Genomic_DNA"/>
</dbReference>
<feature type="coiled-coil region" evidence="1">
    <location>
        <begin position="180"/>
        <end position="249"/>
    </location>
</feature>
<gene>
    <name evidence="2" type="ORF">FWK35_00019891</name>
</gene>
<dbReference type="AlphaFoldDB" id="A0A6G0Y9C9"/>
<evidence type="ECO:0000313" key="3">
    <source>
        <dbReference type="Proteomes" id="UP000478052"/>
    </source>
</evidence>
<name>A0A6G0Y9C9_APHCR</name>
<keyword evidence="3" id="KW-1185">Reference proteome</keyword>
<dbReference type="Proteomes" id="UP000478052">
    <property type="component" value="Unassembled WGS sequence"/>
</dbReference>
<proteinExistence type="predicted"/>
<comment type="caution">
    <text evidence="2">The sequence shown here is derived from an EMBL/GenBank/DDBJ whole genome shotgun (WGS) entry which is preliminary data.</text>
</comment>
<evidence type="ECO:0000313" key="2">
    <source>
        <dbReference type="EMBL" id="KAF0751507.1"/>
    </source>
</evidence>
<keyword evidence="1" id="KW-0175">Coiled coil</keyword>
<sequence>DQFIMESKSYRQKNAMISLSKPKYKTFLPEKQNTWGNLLNKKSVGTNTAITTKNKAKQYSSIPEMNTKTMTKSVQCNDSPIDKECKSYSSLSVFNPIRTLQFLLKEIMEFPGVQNGDIGKIVNEMQVVVGRIVEECAENSPSYKLNNTPAINYNSMIPTKDNDYCNSPKNDNSSQESKHLSVLLRKISELENNYSQLTKDNIKSKEKLQSVTSERDRLLEKFKDSCDSLEMLNNREREYLDTITELKSRLIASDKLIRNQDIIITDLNIRLNNLPIKNKVKEYVNENIPSEQHNTYKSVLKENNELNKISKPDLDKLAITSTFKDKEVTKLRSDIKQMKQIVLTGLENTNIKSVSMTSLKSEDNLIKDFPKHSEDNKKYVDNDFDSLYSEYNREASAIKLAKTELHQLFETIKTQAYQSKKLFNSTFVDNERVLSDISDEEESSNVSNFMSVVTHSSC</sequence>
<evidence type="ECO:0000256" key="1">
    <source>
        <dbReference type="SAM" id="Coils"/>
    </source>
</evidence>
<dbReference type="OrthoDB" id="8193820at2759"/>
<feature type="non-terminal residue" evidence="2">
    <location>
        <position position="1"/>
    </location>
</feature>
<organism evidence="2 3">
    <name type="scientific">Aphis craccivora</name>
    <name type="common">Cowpea aphid</name>
    <dbReference type="NCBI Taxonomy" id="307492"/>
    <lineage>
        <taxon>Eukaryota</taxon>
        <taxon>Metazoa</taxon>
        <taxon>Ecdysozoa</taxon>
        <taxon>Arthropoda</taxon>
        <taxon>Hexapoda</taxon>
        <taxon>Insecta</taxon>
        <taxon>Pterygota</taxon>
        <taxon>Neoptera</taxon>
        <taxon>Paraneoptera</taxon>
        <taxon>Hemiptera</taxon>
        <taxon>Sternorrhyncha</taxon>
        <taxon>Aphidomorpha</taxon>
        <taxon>Aphidoidea</taxon>
        <taxon>Aphididae</taxon>
        <taxon>Aphidini</taxon>
        <taxon>Aphis</taxon>
        <taxon>Aphis</taxon>
    </lineage>
</organism>
<reference evidence="2 3" key="1">
    <citation type="submission" date="2019-08" db="EMBL/GenBank/DDBJ databases">
        <title>Whole genome of Aphis craccivora.</title>
        <authorList>
            <person name="Voronova N.V."/>
            <person name="Shulinski R.S."/>
            <person name="Bandarenka Y.V."/>
            <person name="Zhorov D.G."/>
            <person name="Warner D."/>
        </authorList>
    </citation>
    <scope>NUCLEOTIDE SEQUENCE [LARGE SCALE GENOMIC DNA]</scope>
    <source>
        <strain evidence="2">180601</strain>
        <tissue evidence="2">Whole Body</tissue>
    </source>
</reference>